<evidence type="ECO:0000313" key="5">
    <source>
        <dbReference type="EMBL" id="PEG33187.1"/>
    </source>
</evidence>
<dbReference type="Proteomes" id="UP000220914">
    <property type="component" value="Unassembled WGS sequence"/>
</dbReference>
<dbReference type="InterPro" id="IPR036188">
    <property type="entry name" value="FAD/NAD-bd_sf"/>
</dbReference>
<dbReference type="SUPFAM" id="SSF54373">
    <property type="entry name" value="FAD-linked reductases, C-terminal domain"/>
    <property type="match status" value="1"/>
</dbReference>
<dbReference type="GO" id="GO:0071949">
    <property type="term" value="F:FAD binding"/>
    <property type="evidence" value="ECO:0007669"/>
    <property type="project" value="InterPro"/>
</dbReference>
<keyword evidence="4" id="KW-0560">Oxidoreductase</keyword>
<dbReference type="Gene3D" id="3.50.50.60">
    <property type="entry name" value="FAD/NAD(P)-binding domain"/>
    <property type="match status" value="1"/>
</dbReference>
<reference evidence="4 7" key="2">
    <citation type="journal article" date="2019" name="Emerg. Microbes Infect.">
        <title>Comprehensive subspecies identification of 175 nontuberculous mycobacteria species based on 7547 genomic profiles.</title>
        <authorList>
            <person name="Matsumoto Y."/>
            <person name="Kinjo T."/>
            <person name="Motooka D."/>
            <person name="Nabeya D."/>
            <person name="Jung N."/>
            <person name="Uechi K."/>
            <person name="Horii T."/>
            <person name="Iida T."/>
            <person name="Fujita J."/>
            <person name="Nakamura S."/>
        </authorList>
    </citation>
    <scope>NUCLEOTIDE SEQUENCE [LARGE SCALE GENOMIC DNA]</scope>
    <source>
        <strain evidence="4 7">JCM 6377</strain>
    </source>
</reference>
<organism evidence="5 6">
    <name type="scientific">Mycolicibacterium agri</name>
    <name type="common">Mycobacterium agri</name>
    <dbReference type="NCBI Taxonomy" id="36811"/>
    <lineage>
        <taxon>Bacteria</taxon>
        <taxon>Bacillati</taxon>
        <taxon>Actinomycetota</taxon>
        <taxon>Actinomycetes</taxon>
        <taxon>Mycobacteriales</taxon>
        <taxon>Mycobacteriaceae</taxon>
        <taxon>Mycolicibacterium</taxon>
    </lineage>
</organism>
<comment type="caution">
    <text evidence="5">The sequence shown here is derived from an EMBL/GenBank/DDBJ whole genome shotgun (WGS) entry which is preliminary data.</text>
</comment>
<evidence type="ECO:0000259" key="3">
    <source>
        <dbReference type="Pfam" id="PF01494"/>
    </source>
</evidence>
<dbReference type="PANTHER" id="PTHR43004:SF3">
    <property type="entry name" value="P-HYDROXYBENZOATE HYDROXYLASE"/>
    <property type="match status" value="1"/>
</dbReference>
<sequence>MVREVRTTVAIIGAGPAGLTLANLLQQRGTDCVVLDKFSRKQILERARAGLLENRTVELLDRLGLSARLHAEAAVHHGCEFRVDGESFFADYSKMYDGKPHFVYPQQEVVADLLDGFESSGGTVYYETQAAKVLQVADQPRVECTDGTVVHAEIVAGADGQYGAARASMPWDDIDEYVMQHEFRWLTLLAEAPPSSDCTVYAQHPNGFAGHLLRSSTVTRFHLQVPFDDTVEDWPDERIWSELRTRLAKPGWTLNEGPIFSKNMLEMQSKVCDPMQHGRLFLLGDAAHIITPSGGKGMNLAMADAAELDLALARFAASGDENDLAAYSAHRIPDIWKAQEFSHALLHMMHTYEPGSPDAAFRQKLQRSRLWQLRHSAAYARNFAESYIGPPLGWPYSVDAYAKAPATP</sequence>
<evidence type="ECO:0000256" key="2">
    <source>
        <dbReference type="ARBA" id="ARBA00022827"/>
    </source>
</evidence>
<dbReference type="InterPro" id="IPR050641">
    <property type="entry name" value="RIFMO-like"/>
</dbReference>
<keyword evidence="4" id="KW-0503">Monooxygenase</keyword>
<name>A0A2A7MNU5_MYCAG</name>
<keyword evidence="6" id="KW-1185">Reference proteome</keyword>
<dbReference type="PANTHER" id="PTHR43004">
    <property type="entry name" value="TRK SYSTEM POTASSIUM UPTAKE PROTEIN"/>
    <property type="match status" value="1"/>
</dbReference>
<reference evidence="4" key="3">
    <citation type="submission" date="2020-02" db="EMBL/GenBank/DDBJ databases">
        <authorList>
            <person name="Matsumoto Y."/>
            <person name="Motooka D."/>
            <person name="Nakamura S."/>
        </authorList>
    </citation>
    <scope>NUCLEOTIDE SEQUENCE</scope>
    <source>
        <strain evidence="4">JCM 6377</strain>
    </source>
</reference>
<dbReference type="AlphaFoldDB" id="A0A2A7MNU5"/>
<accession>A0A2A7MNU5</accession>
<dbReference type="Gene3D" id="3.30.9.10">
    <property type="entry name" value="D-Amino Acid Oxidase, subunit A, domain 2"/>
    <property type="match status" value="1"/>
</dbReference>
<reference evidence="5 6" key="1">
    <citation type="submission" date="2017-10" db="EMBL/GenBank/DDBJ databases">
        <title>The new phylogeny of genus Mycobacterium.</title>
        <authorList>
            <person name="Tortoli E."/>
            <person name="Trovato A."/>
            <person name="Cirillo D.M."/>
        </authorList>
    </citation>
    <scope>NUCLEOTIDE SEQUENCE [LARGE SCALE GENOMIC DNA]</scope>
    <source>
        <strain evidence="5 6">CCUG37673</strain>
    </source>
</reference>
<proteinExistence type="predicted"/>
<evidence type="ECO:0000256" key="1">
    <source>
        <dbReference type="ARBA" id="ARBA00022630"/>
    </source>
</evidence>
<gene>
    <name evidence="4" type="primary">pobA</name>
    <name evidence="5" type="ORF">CQY20_32095</name>
    <name evidence="4" type="ORF">MAGR_25290</name>
</gene>
<dbReference type="RefSeq" id="WP_097945120.1">
    <property type="nucleotide sequence ID" value="NZ_BLKS01000001.1"/>
</dbReference>
<dbReference type="SUPFAM" id="SSF51905">
    <property type="entry name" value="FAD/NAD(P)-binding domain"/>
    <property type="match status" value="1"/>
</dbReference>
<dbReference type="EMBL" id="PDCP01000136">
    <property type="protein sequence ID" value="PEG33187.1"/>
    <property type="molecule type" value="Genomic_DNA"/>
</dbReference>
<dbReference type="EMBL" id="BLKS01000001">
    <property type="protein sequence ID" value="GFG51088.1"/>
    <property type="molecule type" value="Genomic_DNA"/>
</dbReference>
<feature type="domain" description="FAD-binding" evidence="3">
    <location>
        <begin position="6"/>
        <end position="341"/>
    </location>
</feature>
<dbReference type="PRINTS" id="PR00420">
    <property type="entry name" value="RNGMNOXGNASE"/>
</dbReference>
<protein>
    <submittedName>
        <fullName evidence="4">4-hydroxybenzoate 3-monooxygenase</fullName>
    </submittedName>
</protein>
<evidence type="ECO:0000313" key="7">
    <source>
        <dbReference type="Proteomes" id="UP000465302"/>
    </source>
</evidence>
<dbReference type="Proteomes" id="UP000465302">
    <property type="component" value="Unassembled WGS sequence"/>
</dbReference>
<evidence type="ECO:0000313" key="6">
    <source>
        <dbReference type="Proteomes" id="UP000220914"/>
    </source>
</evidence>
<dbReference type="OrthoDB" id="9791689at2"/>
<dbReference type="InterPro" id="IPR002938">
    <property type="entry name" value="FAD-bd"/>
</dbReference>
<dbReference type="Pfam" id="PF01494">
    <property type="entry name" value="FAD_binding_3"/>
    <property type="match status" value="1"/>
</dbReference>
<keyword evidence="2" id="KW-0274">FAD</keyword>
<evidence type="ECO:0000313" key="4">
    <source>
        <dbReference type="EMBL" id="GFG51088.1"/>
    </source>
</evidence>
<dbReference type="GO" id="GO:0016709">
    <property type="term" value="F:oxidoreductase activity, acting on paired donors, with incorporation or reduction of molecular oxygen, NAD(P)H as one donor, and incorporation of one atom of oxygen"/>
    <property type="evidence" value="ECO:0007669"/>
    <property type="project" value="UniProtKB-ARBA"/>
</dbReference>
<dbReference type="NCBIfam" id="NF006091">
    <property type="entry name" value="PRK08243.1"/>
    <property type="match status" value="1"/>
</dbReference>
<keyword evidence="1" id="KW-0285">Flavoprotein</keyword>